<protein>
    <submittedName>
        <fullName evidence="1">Uncharacterized protein</fullName>
    </submittedName>
</protein>
<reference evidence="1" key="1">
    <citation type="submission" date="2007-10" db="EMBL/GenBank/DDBJ databases">
        <authorList>
            <person name="Fulton L."/>
            <person name="Clifton S."/>
            <person name="Fulton B."/>
            <person name="Xu J."/>
            <person name="Minx P."/>
            <person name="Pepin K.H."/>
            <person name="Johnson M."/>
            <person name="Thiruvilangam P."/>
            <person name="Bhonagiri V."/>
            <person name="Nash W.E."/>
            <person name="Mardis E.R."/>
            <person name="Wilson R.K."/>
        </authorList>
    </citation>
    <scope>NUCLEOTIDE SEQUENCE [LARGE SCALE GENOMIC DNA]</scope>
    <source>
        <strain evidence="1">DSM 15702</strain>
    </source>
</reference>
<sequence>MSRSFVCKEAKGKLPRQDIVLTPKTENRLFFVDERYEQGFPPDENESFYIGKSIAGLKLNQSAQNPITYLYLPEKDKIHI</sequence>
<comment type="caution">
    <text evidence="1">The sequence shown here is derived from an EMBL/GenBank/DDBJ whole genome shotgun (WGS) entry which is preliminary data.</text>
</comment>
<dbReference type="AlphaFoldDB" id="B0MMY4"/>
<proteinExistence type="predicted"/>
<accession>B0MMY4</accession>
<keyword evidence="2" id="KW-1185">Reference proteome</keyword>
<organism evidence="1 2">
    <name type="scientific">[Eubacterium] siraeum DSM 15702</name>
    <dbReference type="NCBI Taxonomy" id="428128"/>
    <lineage>
        <taxon>Bacteria</taxon>
        <taxon>Bacillati</taxon>
        <taxon>Bacillota</taxon>
        <taxon>Clostridia</taxon>
        <taxon>Eubacteriales</taxon>
        <taxon>Oscillospiraceae</taxon>
        <taxon>Oscillospiraceae incertae sedis</taxon>
    </lineage>
</organism>
<dbReference type="Proteomes" id="UP000005326">
    <property type="component" value="Unassembled WGS sequence"/>
</dbReference>
<gene>
    <name evidence="1" type="ORF">EUBSIR_01196</name>
</gene>
<name>B0MMY4_9FIRM</name>
<reference evidence="1" key="2">
    <citation type="submission" date="2014-06" db="EMBL/GenBank/DDBJ databases">
        <title>Draft genome sequence of Eubacterium siraeum (DSM 15702).</title>
        <authorList>
            <person name="Sudarsanam P."/>
            <person name="Ley R."/>
            <person name="Guruge J."/>
            <person name="Turnbaugh P.J."/>
            <person name="Mahowald M."/>
            <person name="Liep D."/>
            <person name="Gordon J."/>
        </authorList>
    </citation>
    <scope>NUCLEOTIDE SEQUENCE</scope>
    <source>
        <strain evidence="1">DSM 15702</strain>
    </source>
</reference>
<evidence type="ECO:0000313" key="2">
    <source>
        <dbReference type="Proteomes" id="UP000005326"/>
    </source>
</evidence>
<evidence type="ECO:0000313" key="1">
    <source>
        <dbReference type="EMBL" id="EDS00914.1"/>
    </source>
</evidence>
<dbReference type="EMBL" id="ABCA03000044">
    <property type="protein sequence ID" value="EDS00914.1"/>
    <property type="molecule type" value="Genomic_DNA"/>
</dbReference>